<evidence type="ECO:0000313" key="3">
    <source>
        <dbReference type="Proteomes" id="UP000825701"/>
    </source>
</evidence>
<name>A0A9E6RAC8_9HYPH</name>
<feature type="transmembrane region" description="Helical" evidence="1">
    <location>
        <begin position="20"/>
        <end position="40"/>
    </location>
</feature>
<accession>A0A9E6RAC8</accession>
<dbReference type="EMBL" id="CP081869">
    <property type="protein sequence ID" value="QZO01106.1"/>
    <property type="molecule type" value="Genomic_DNA"/>
</dbReference>
<reference evidence="2" key="1">
    <citation type="submission" date="2021-08" db="EMBL/GenBank/DDBJ databases">
        <authorList>
            <person name="Zhang H."/>
            <person name="Xu M."/>
            <person name="Yu Z."/>
            <person name="Yang L."/>
            <person name="Cai Y."/>
        </authorList>
    </citation>
    <scope>NUCLEOTIDE SEQUENCE</scope>
    <source>
        <strain evidence="2">CHL1</strain>
    </source>
</reference>
<keyword evidence="1" id="KW-1133">Transmembrane helix</keyword>
<keyword evidence="3" id="KW-1185">Reference proteome</keyword>
<evidence type="ECO:0000313" key="2">
    <source>
        <dbReference type="EMBL" id="QZO01106.1"/>
    </source>
</evidence>
<gene>
    <name evidence="2" type="ORF">K6K41_05910</name>
</gene>
<dbReference type="RefSeq" id="WP_261404336.1">
    <property type="nucleotide sequence ID" value="NZ_CP081869.1"/>
</dbReference>
<feature type="transmembrane region" description="Helical" evidence="1">
    <location>
        <begin position="46"/>
        <end position="66"/>
    </location>
</feature>
<dbReference type="AlphaFoldDB" id="A0A9E6RAC8"/>
<keyword evidence="1" id="KW-0472">Membrane</keyword>
<dbReference type="Proteomes" id="UP000825701">
    <property type="component" value="Chromosome"/>
</dbReference>
<proteinExistence type="predicted"/>
<keyword evidence="1" id="KW-0812">Transmembrane</keyword>
<organism evidence="2 3">
    <name type="scientific">Chenggangzhangella methanolivorans</name>
    <dbReference type="NCBI Taxonomy" id="1437009"/>
    <lineage>
        <taxon>Bacteria</taxon>
        <taxon>Pseudomonadati</taxon>
        <taxon>Pseudomonadota</taxon>
        <taxon>Alphaproteobacteria</taxon>
        <taxon>Hyphomicrobiales</taxon>
        <taxon>Methylopilaceae</taxon>
        <taxon>Chenggangzhangella</taxon>
    </lineage>
</organism>
<sequence>MTTESDLVRNERLKALGLMFHQLAVAIFVAAVAVSIAAAVTSDGLALRYLAAAPVGLLLTSGCVALGQQPLQRSSVAQPGRGRARRLIELAHVDERRAHGACFVRSELHLYVNQAGIVDLEHDLAVDDVERLPSGIFSHDTLHQPLSCGDRASRE</sequence>
<evidence type="ECO:0000256" key="1">
    <source>
        <dbReference type="SAM" id="Phobius"/>
    </source>
</evidence>
<dbReference type="KEGG" id="cmet:K6K41_05910"/>
<protein>
    <submittedName>
        <fullName evidence="2">Uncharacterized protein</fullName>
    </submittedName>
</protein>